<protein>
    <submittedName>
        <fullName evidence="2">Uncharacterized protein</fullName>
    </submittedName>
</protein>
<gene>
    <name evidence="2" type="ORF">AB432_010265</name>
</gene>
<organism evidence="2 3">
    <name type="scientific">Brevibacillus brevis</name>
    <name type="common">Bacillus brevis</name>
    <dbReference type="NCBI Taxonomy" id="1393"/>
    <lineage>
        <taxon>Bacteria</taxon>
        <taxon>Bacillati</taxon>
        <taxon>Bacillota</taxon>
        <taxon>Bacilli</taxon>
        <taxon>Bacillales</taxon>
        <taxon>Paenibacillaceae</taxon>
        <taxon>Brevibacillus</taxon>
    </lineage>
</organism>
<dbReference type="AlphaFoldDB" id="A0A2Z4MG16"/>
<dbReference type="EMBL" id="CP030117">
    <property type="protein sequence ID" value="AWX55398.1"/>
    <property type="molecule type" value="Genomic_DNA"/>
</dbReference>
<reference evidence="2 3" key="1">
    <citation type="journal article" date="2015" name="Genome Announc.">
        <title>Draft Genome Sequence of Brevibacillus brevis DZQ7, a Plant Growth-Promoting Rhizobacterium with Broad-Spectrum Antimicrobial Activity.</title>
        <authorList>
            <person name="Hou Q."/>
            <person name="Wang C."/>
            <person name="Hou X."/>
            <person name="Xia Z."/>
            <person name="Ye J."/>
            <person name="Liu K."/>
            <person name="Liu H."/>
            <person name="Wang J."/>
            <person name="Guo H."/>
            <person name="Yu X."/>
            <person name="Yang Y."/>
            <person name="Du B."/>
            <person name="Ding Y."/>
        </authorList>
    </citation>
    <scope>NUCLEOTIDE SEQUENCE [LARGE SCALE GENOMIC DNA]</scope>
    <source>
        <strain evidence="2 3">DZQ7</strain>
    </source>
</reference>
<evidence type="ECO:0000313" key="2">
    <source>
        <dbReference type="EMBL" id="AWX55398.1"/>
    </source>
</evidence>
<evidence type="ECO:0000256" key="1">
    <source>
        <dbReference type="SAM" id="SignalP"/>
    </source>
</evidence>
<dbReference type="RefSeq" id="WP_048032197.1">
    <property type="nucleotide sequence ID" value="NZ_CP030117.1"/>
</dbReference>
<feature type="chain" id="PRO_5016418406" evidence="1">
    <location>
        <begin position="24"/>
        <end position="159"/>
    </location>
</feature>
<proteinExistence type="predicted"/>
<keyword evidence="1" id="KW-0732">Signal</keyword>
<name>A0A2Z4MG16_BREBE</name>
<dbReference type="Proteomes" id="UP000036061">
    <property type="component" value="Chromosome"/>
</dbReference>
<evidence type="ECO:0000313" key="3">
    <source>
        <dbReference type="Proteomes" id="UP000036061"/>
    </source>
</evidence>
<sequence>MKKVMSGLLTLVLLSSLIPVASAKESPALDNFNASATYPDIEPDNNKLSGAGLYAIGGQINGFQDDQSTDYYKVTPPRSGTVRFEFVYARGTKGSGVGYQDFWLRLNANGSYNANVANYDNKFFDVYLEANKTYNLRVDTIISNDNLPDEYYVYSRYLD</sequence>
<accession>A0A2Z4MG16</accession>
<feature type="signal peptide" evidence="1">
    <location>
        <begin position="1"/>
        <end position="23"/>
    </location>
</feature>